<dbReference type="InterPro" id="IPR000560">
    <property type="entry name" value="His_Pase_clade-2"/>
</dbReference>
<evidence type="ECO:0000313" key="5">
    <source>
        <dbReference type="Proteomes" id="UP000452235"/>
    </source>
</evidence>
<protein>
    <submittedName>
        <fullName evidence="4">Histidine acid phosphatase</fullName>
    </submittedName>
</protein>
<dbReference type="Proteomes" id="UP000452235">
    <property type="component" value="Unassembled WGS sequence"/>
</dbReference>
<evidence type="ECO:0000256" key="1">
    <source>
        <dbReference type="ARBA" id="ARBA00005375"/>
    </source>
</evidence>
<keyword evidence="5" id="KW-1185">Reference proteome</keyword>
<dbReference type="PANTHER" id="PTHR11567">
    <property type="entry name" value="ACID PHOSPHATASE-RELATED"/>
    <property type="match status" value="1"/>
</dbReference>
<dbReference type="InterPro" id="IPR029033">
    <property type="entry name" value="His_PPase_superfam"/>
</dbReference>
<evidence type="ECO:0000256" key="3">
    <source>
        <dbReference type="SAM" id="Phobius"/>
    </source>
</evidence>
<evidence type="ECO:0000256" key="2">
    <source>
        <dbReference type="SAM" id="MobiDB-lite"/>
    </source>
</evidence>
<dbReference type="SUPFAM" id="SSF53254">
    <property type="entry name" value="Phosphoglycerate mutase-like"/>
    <property type="match status" value="1"/>
</dbReference>
<dbReference type="Gene3D" id="3.40.50.1240">
    <property type="entry name" value="Phosphoglycerate mutase-like"/>
    <property type="match status" value="1"/>
</dbReference>
<sequence>MLVPHPYLAALAATLHTSIVSGQEMKEQVWGVFAYTLHGDTVPSSVSRPQTLTPYGSNQLYQAGSAFRDRYVAIHEDGSGPSTRIESLSRYMLDPEDIEIFSTTDASVVASAQAFMQGLYPPLNDSYGATYYDPSFELANGSLAEAPLNGYQYPPILTYGSSDYQSIVVEGHSSCLMHRVADDEYQFTQEFEQMKEETEAFYQSIYDQVLSGIMNRSEATYANAYYISEFLEYQSVHNDSLLHQLNRGDIESARYFADHYVFATNGNTSTSGVGSPAVRTVAGKTLAASIVNVFRTNIDARGRSGKMTFMFGSHEPVVALTSLMGLASPEHASFYSRPAHGASIVLELYSLESDTYPTYPDPSQLYVRFALRNGTGPPESPEFQTYPLFGLGPSNIGIPYSEFESEMKQIALNSTKEWCHLCNTDIAFCSAFSDKTHKDHQGSGHKGMAPGVAGVIGAVVTLVTVGVVAVVGFLLCGVRLGRIRKRSLGGFKGNSKMASDTDIAFRNTTWSDAKEAGTDEGEAGSRTHERHGSWEMREGTTLTSRGPDENGRSPFDDEMDDWRIHTLQQPVQAREHV</sequence>
<feature type="compositionally biased region" description="Basic and acidic residues" evidence="2">
    <location>
        <begin position="546"/>
        <end position="555"/>
    </location>
</feature>
<name>A0A5M3YTU2_ASPTE</name>
<keyword evidence="3" id="KW-0812">Transmembrane</keyword>
<keyword evidence="3" id="KW-0472">Membrane</keyword>
<gene>
    <name evidence="4" type="ORF">ATEIFO6365_0002022100</name>
</gene>
<feature type="transmembrane region" description="Helical" evidence="3">
    <location>
        <begin position="451"/>
        <end position="476"/>
    </location>
</feature>
<accession>A0A5M3YTU2</accession>
<dbReference type="EMBL" id="BLJY01000002">
    <property type="protein sequence ID" value="GFF13111.1"/>
    <property type="molecule type" value="Genomic_DNA"/>
</dbReference>
<dbReference type="AlphaFoldDB" id="A0A5M3YTU2"/>
<feature type="region of interest" description="Disordered" evidence="2">
    <location>
        <begin position="510"/>
        <end position="561"/>
    </location>
</feature>
<dbReference type="PANTHER" id="PTHR11567:SF127">
    <property type="entry name" value="HISTIDINE ACID PHOSPHATASE"/>
    <property type="match status" value="1"/>
</dbReference>
<comment type="similarity">
    <text evidence="1">Belongs to the histidine acid phosphatase family.</text>
</comment>
<dbReference type="GO" id="GO:0016791">
    <property type="term" value="F:phosphatase activity"/>
    <property type="evidence" value="ECO:0007669"/>
    <property type="project" value="TreeGrafter"/>
</dbReference>
<evidence type="ECO:0000313" key="4">
    <source>
        <dbReference type="EMBL" id="GFF13111.1"/>
    </source>
</evidence>
<reference evidence="4 5" key="1">
    <citation type="submission" date="2020-01" db="EMBL/GenBank/DDBJ databases">
        <title>Aspergillus terreus IFO 6365 whole genome shotgun sequence.</title>
        <authorList>
            <person name="Kanamasa S."/>
            <person name="Takahashi H."/>
        </authorList>
    </citation>
    <scope>NUCLEOTIDE SEQUENCE [LARGE SCALE GENOMIC DNA]</scope>
    <source>
        <strain evidence="4 5">IFO 6365</strain>
    </source>
</reference>
<proteinExistence type="inferred from homology"/>
<dbReference type="Pfam" id="PF00328">
    <property type="entry name" value="His_Phos_2"/>
    <property type="match status" value="1"/>
</dbReference>
<keyword evidence="3" id="KW-1133">Transmembrane helix</keyword>
<feature type="compositionally biased region" description="Basic and acidic residues" evidence="2">
    <location>
        <begin position="512"/>
        <end position="538"/>
    </location>
</feature>
<dbReference type="VEuPathDB" id="FungiDB:ATEG_02121"/>
<dbReference type="InterPro" id="IPR050645">
    <property type="entry name" value="Histidine_acid_phosphatase"/>
</dbReference>
<organism evidence="4 5">
    <name type="scientific">Aspergillus terreus</name>
    <dbReference type="NCBI Taxonomy" id="33178"/>
    <lineage>
        <taxon>Eukaryota</taxon>
        <taxon>Fungi</taxon>
        <taxon>Dikarya</taxon>
        <taxon>Ascomycota</taxon>
        <taxon>Pezizomycotina</taxon>
        <taxon>Eurotiomycetes</taxon>
        <taxon>Eurotiomycetidae</taxon>
        <taxon>Eurotiales</taxon>
        <taxon>Aspergillaceae</taxon>
        <taxon>Aspergillus</taxon>
        <taxon>Aspergillus subgen. Circumdati</taxon>
    </lineage>
</organism>
<dbReference type="OrthoDB" id="258392at2759"/>
<comment type="caution">
    <text evidence="4">The sequence shown here is derived from an EMBL/GenBank/DDBJ whole genome shotgun (WGS) entry which is preliminary data.</text>
</comment>